<keyword evidence="5" id="KW-0547">Nucleotide-binding</keyword>
<evidence type="ECO:0000256" key="11">
    <source>
        <dbReference type="ARBA" id="ARBA00047984"/>
    </source>
</evidence>
<dbReference type="GO" id="GO:0005524">
    <property type="term" value="F:ATP binding"/>
    <property type="evidence" value="ECO:0007669"/>
    <property type="project" value="UniProtKB-KW"/>
</dbReference>
<comment type="caution">
    <text evidence="16">The sequence shown here is derived from an EMBL/GenBank/DDBJ whole genome shotgun (WGS) entry which is preliminary data.</text>
</comment>
<dbReference type="Pfam" id="PF13086">
    <property type="entry name" value="AAA_11"/>
    <property type="match status" value="2"/>
</dbReference>
<evidence type="ECO:0000256" key="9">
    <source>
        <dbReference type="ARBA" id="ARBA00022884"/>
    </source>
</evidence>
<evidence type="ECO:0000256" key="2">
    <source>
        <dbReference type="ARBA" id="ARBA00005601"/>
    </source>
</evidence>
<dbReference type="GO" id="GO:0036464">
    <property type="term" value="C:cytoplasmic ribonucleoprotein granule"/>
    <property type="evidence" value="ECO:0007669"/>
    <property type="project" value="UniProtKB-SubCell"/>
</dbReference>
<comment type="similarity">
    <text evidence="2">Belongs to the DNA2/NAM7 helicase family. SDE3 subfamily.</text>
</comment>
<dbReference type="OrthoDB" id="6513042at2759"/>
<dbReference type="PANTHER" id="PTHR45418:SF1">
    <property type="entry name" value="CANCER_TESTIS ANTIGEN 55"/>
    <property type="match status" value="1"/>
</dbReference>
<proteinExistence type="inferred from homology"/>
<dbReference type="GO" id="GO:0016787">
    <property type="term" value="F:hydrolase activity"/>
    <property type="evidence" value="ECO:0007669"/>
    <property type="project" value="UniProtKB-KW"/>
</dbReference>
<dbReference type="InterPro" id="IPR047187">
    <property type="entry name" value="SF1_C_Upf1"/>
</dbReference>
<keyword evidence="4" id="KW-0963">Cytoplasm</keyword>
<reference evidence="16 17" key="1">
    <citation type="journal article" date="2020" name="ISME J.">
        <title>Uncovering the hidden diversity of litter-decomposition mechanisms in mushroom-forming fungi.</title>
        <authorList>
            <person name="Floudas D."/>
            <person name="Bentzer J."/>
            <person name="Ahren D."/>
            <person name="Johansson T."/>
            <person name="Persson P."/>
            <person name="Tunlid A."/>
        </authorList>
    </citation>
    <scope>NUCLEOTIDE SEQUENCE [LARGE SCALE GENOMIC DNA]</scope>
    <source>
        <strain evidence="16 17">CBS 101986</strain>
    </source>
</reference>
<dbReference type="InterPro" id="IPR049080">
    <property type="entry name" value="MOV-10-like_beta-barrel"/>
</dbReference>
<dbReference type="GO" id="GO:0031047">
    <property type="term" value="P:regulatory ncRNA-mediated gene silencing"/>
    <property type="evidence" value="ECO:0007669"/>
    <property type="project" value="UniProtKB-KW"/>
</dbReference>
<dbReference type="InterPro" id="IPR026122">
    <property type="entry name" value="MOV-10/SDE3_DEXXQ/H-box"/>
</dbReference>
<feature type="domain" description="DNA2/NAM7 helicase-like C-terminal" evidence="14">
    <location>
        <begin position="569"/>
        <end position="776"/>
    </location>
</feature>
<dbReference type="PANTHER" id="PTHR45418">
    <property type="entry name" value="CANCER/TESTIS ANTIGEN 55"/>
    <property type="match status" value="1"/>
</dbReference>
<accession>A0A8H5F045</accession>
<protein>
    <recommendedName>
        <fullName evidence="3">RNA helicase</fullName>
        <ecNumber evidence="3">3.6.4.13</ecNumber>
    </recommendedName>
</protein>
<dbReference type="GO" id="GO:0003723">
    <property type="term" value="F:RNA binding"/>
    <property type="evidence" value="ECO:0007669"/>
    <property type="project" value="UniProtKB-KW"/>
</dbReference>
<comment type="catalytic activity">
    <reaction evidence="11">
        <text>ATP + H2O = ADP + phosphate + H(+)</text>
        <dbReference type="Rhea" id="RHEA:13065"/>
        <dbReference type="ChEBI" id="CHEBI:15377"/>
        <dbReference type="ChEBI" id="CHEBI:15378"/>
        <dbReference type="ChEBI" id="CHEBI:30616"/>
        <dbReference type="ChEBI" id="CHEBI:43474"/>
        <dbReference type="ChEBI" id="CHEBI:456216"/>
        <dbReference type="EC" id="3.6.4.13"/>
    </reaction>
</comment>
<evidence type="ECO:0000256" key="8">
    <source>
        <dbReference type="ARBA" id="ARBA00022840"/>
    </source>
</evidence>
<keyword evidence="6" id="KW-0378">Hydrolase</keyword>
<dbReference type="FunFam" id="3.40.50.300:FF:000608">
    <property type="entry name" value="Mov10 RISC complex RNA helicase"/>
    <property type="match status" value="1"/>
</dbReference>
<dbReference type="EMBL" id="JAACJJ010000030">
    <property type="protein sequence ID" value="KAF5318779.1"/>
    <property type="molecule type" value="Genomic_DNA"/>
</dbReference>
<sequence length="862" mass="97355">MIPNRHWNAHLASNKHLARETFNRFRSAVEEAEMDKNGVLVEGEPDFGFVEPNDALVGVKRTVLLSTTVPTCKCILMDVRLASSQGLRTVVPAFVANVEGTTRIITSRAPIRITVHLKQTHIGRYEDRVEFVFQDTQLRRSFLISRSLRATIGNGSAHEELRPKAPYVPRTRTSRPEPKEVVEGVKPPAITAVKYAVTLPHAAIPDHLRSILSSSDSSRKINQNVRRMFMPRELNSDTYAKHFKYLPWTEEFKMEQDLERLSVPGLAEKRPSILVGDRIFVQEEGATDGRWFEGHVHILRQVEVGLCFHGSFSRYGEGRKFQVRFRLNRIPARRQHQAMDTVFAEDRVLFPASRHLPQRQSPDVSTKLVNGLVATNPRQLQAVTSILHAAPGSLPFIVFGPPGTGKTITIVEAMKQIISKNPHARILACAPSNSAADLITSRLRDTLQPGDLFRFYAASRFKDQVPHELLPYTYAQNDRHFSIPVLSRLRRYRIVVATCVSGSFPFNIGLERGHFTPIFIDEAGQATEPEAFVSIKTLADSNTNIILSGDPKQLGPIIRSPIARDLGLETSYLERLMSTDTYDIQAAYGRSVVKLINNFRSHQSILSFPNDRFYSGELQHCASPKVMNKYLGSTLLPNSKFPVIFHSVSGKDDREASSPSFFNIDEILQVKSYVQRLRDDRKHRTTDADIGIIAPYHAQCVKLRSSLRNVADGVKIGSVEEFQGQERPVIIISTVRSSKEFVEYDLRHTLGFVANPRRFNVAVTRAQALLIIVGDPRVLSLDPLWRSFLNYIYLNGGWNGPDITWDPDLPVSESERYDKAIREAAQGDMNDFARQMEEMTLKGVNDEDDVDANVDRPWRDME</sequence>
<evidence type="ECO:0000256" key="5">
    <source>
        <dbReference type="ARBA" id="ARBA00022741"/>
    </source>
</evidence>
<evidence type="ECO:0000256" key="6">
    <source>
        <dbReference type="ARBA" id="ARBA00022801"/>
    </source>
</evidence>
<keyword evidence="8" id="KW-0067">ATP-binding</keyword>
<dbReference type="Pfam" id="PF13087">
    <property type="entry name" value="AAA_12"/>
    <property type="match status" value="1"/>
</dbReference>
<keyword evidence="17" id="KW-1185">Reference proteome</keyword>
<evidence type="ECO:0000256" key="12">
    <source>
        <dbReference type="SAM" id="MobiDB-lite"/>
    </source>
</evidence>
<evidence type="ECO:0000259" key="13">
    <source>
        <dbReference type="Pfam" id="PF13086"/>
    </source>
</evidence>
<evidence type="ECO:0000256" key="1">
    <source>
        <dbReference type="ARBA" id="ARBA00004331"/>
    </source>
</evidence>
<feature type="domain" description="Helicase MOV-10-like beta-barrel" evidence="15">
    <location>
        <begin position="254"/>
        <end position="325"/>
    </location>
</feature>
<dbReference type="CDD" id="cd18808">
    <property type="entry name" value="SF1_C_Upf1"/>
    <property type="match status" value="1"/>
</dbReference>
<feature type="compositionally biased region" description="Basic and acidic residues" evidence="12">
    <location>
        <begin position="853"/>
        <end position="862"/>
    </location>
</feature>
<evidence type="ECO:0000259" key="15">
    <source>
        <dbReference type="Pfam" id="PF21634"/>
    </source>
</evidence>
<organism evidence="16 17">
    <name type="scientific">Psilocybe cf. subviscida</name>
    <dbReference type="NCBI Taxonomy" id="2480587"/>
    <lineage>
        <taxon>Eukaryota</taxon>
        <taxon>Fungi</taxon>
        <taxon>Dikarya</taxon>
        <taxon>Basidiomycota</taxon>
        <taxon>Agaricomycotina</taxon>
        <taxon>Agaricomycetes</taxon>
        <taxon>Agaricomycetidae</taxon>
        <taxon>Agaricales</taxon>
        <taxon>Agaricineae</taxon>
        <taxon>Strophariaceae</taxon>
        <taxon>Psilocybe</taxon>
    </lineage>
</organism>
<keyword evidence="10" id="KW-0943">RNA-mediated gene silencing</keyword>
<dbReference type="InterPro" id="IPR027417">
    <property type="entry name" value="P-loop_NTPase"/>
</dbReference>
<dbReference type="Proteomes" id="UP000567179">
    <property type="component" value="Unassembled WGS sequence"/>
</dbReference>
<gene>
    <name evidence="16" type="ORF">D9619_010866</name>
</gene>
<evidence type="ECO:0000256" key="3">
    <source>
        <dbReference type="ARBA" id="ARBA00012552"/>
    </source>
</evidence>
<dbReference type="CDD" id="cd18038">
    <property type="entry name" value="DEXXQc_Helz-like"/>
    <property type="match status" value="1"/>
</dbReference>
<feature type="region of interest" description="Disordered" evidence="12">
    <location>
        <begin position="843"/>
        <end position="862"/>
    </location>
</feature>
<dbReference type="Pfam" id="PF21634">
    <property type="entry name" value="MOV-10_beta-barrel"/>
    <property type="match status" value="1"/>
</dbReference>
<dbReference type="InterPro" id="IPR041677">
    <property type="entry name" value="DNA2/NAM7_AAA_11"/>
</dbReference>
<evidence type="ECO:0000313" key="17">
    <source>
        <dbReference type="Proteomes" id="UP000567179"/>
    </source>
</evidence>
<dbReference type="AlphaFoldDB" id="A0A8H5F045"/>
<keyword evidence="7" id="KW-0347">Helicase</keyword>
<comment type="subcellular location">
    <subcellularLocation>
        <location evidence="1">Cytoplasm</location>
        <location evidence="1">Cytoplasmic ribonucleoprotein granule</location>
    </subcellularLocation>
</comment>
<dbReference type="EC" id="3.6.4.13" evidence="3"/>
<evidence type="ECO:0000259" key="14">
    <source>
        <dbReference type="Pfam" id="PF13087"/>
    </source>
</evidence>
<keyword evidence="9" id="KW-0694">RNA-binding</keyword>
<dbReference type="InterPro" id="IPR041679">
    <property type="entry name" value="DNA2/NAM7-like_C"/>
</dbReference>
<feature type="domain" description="DNA2/NAM7 helicase helicase" evidence="13">
    <location>
        <begin position="375"/>
        <end position="445"/>
    </location>
</feature>
<evidence type="ECO:0000256" key="4">
    <source>
        <dbReference type="ARBA" id="ARBA00022490"/>
    </source>
</evidence>
<name>A0A8H5F045_9AGAR</name>
<dbReference type="GO" id="GO:0032574">
    <property type="term" value="F:5'-3' RNA helicase activity"/>
    <property type="evidence" value="ECO:0007669"/>
    <property type="project" value="InterPro"/>
</dbReference>
<evidence type="ECO:0000256" key="7">
    <source>
        <dbReference type="ARBA" id="ARBA00022806"/>
    </source>
</evidence>
<feature type="domain" description="DNA2/NAM7 helicase helicase" evidence="13">
    <location>
        <begin position="489"/>
        <end position="560"/>
    </location>
</feature>
<evidence type="ECO:0000256" key="10">
    <source>
        <dbReference type="ARBA" id="ARBA00023158"/>
    </source>
</evidence>
<dbReference type="SUPFAM" id="SSF52540">
    <property type="entry name" value="P-loop containing nucleoside triphosphate hydrolases"/>
    <property type="match status" value="1"/>
</dbReference>
<dbReference type="Gene3D" id="3.40.50.300">
    <property type="entry name" value="P-loop containing nucleotide triphosphate hydrolases"/>
    <property type="match status" value="2"/>
</dbReference>
<evidence type="ECO:0000313" key="16">
    <source>
        <dbReference type="EMBL" id="KAF5318779.1"/>
    </source>
</evidence>